<accession>A0A7W9W7H3</accession>
<dbReference type="AlphaFoldDB" id="A0A7W9W7H3"/>
<protein>
    <submittedName>
        <fullName evidence="1">Putative nicotinamide N-methyase</fullName>
    </submittedName>
</protein>
<evidence type="ECO:0000313" key="2">
    <source>
        <dbReference type="Proteomes" id="UP000520814"/>
    </source>
</evidence>
<dbReference type="Pfam" id="PF10294">
    <property type="entry name" value="Methyltransf_16"/>
    <property type="match status" value="1"/>
</dbReference>
<comment type="caution">
    <text evidence="1">The sequence shown here is derived from an EMBL/GenBank/DDBJ whole genome shotgun (WGS) entry which is preliminary data.</text>
</comment>
<dbReference type="Gene3D" id="3.40.50.150">
    <property type="entry name" value="Vaccinia Virus protein VP39"/>
    <property type="match status" value="1"/>
</dbReference>
<proteinExistence type="predicted"/>
<gene>
    <name evidence="1" type="ORF">HNQ39_003473</name>
</gene>
<dbReference type="InterPro" id="IPR019410">
    <property type="entry name" value="Methyltransf_16"/>
</dbReference>
<dbReference type="SUPFAM" id="SSF53335">
    <property type="entry name" value="S-adenosyl-L-methionine-dependent methyltransferases"/>
    <property type="match status" value="1"/>
</dbReference>
<keyword evidence="2" id="KW-1185">Reference proteome</keyword>
<dbReference type="RefSeq" id="WP_184199090.1">
    <property type="nucleotide sequence ID" value="NZ_JACHGW010000003.1"/>
</dbReference>
<reference evidence="1 2" key="1">
    <citation type="submission" date="2020-08" db="EMBL/GenBank/DDBJ databases">
        <title>Genomic Encyclopedia of Type Strains, Phase IV (KMG-IV): sequencing the most valuable type-strain genomes for metagenomic binning, comparative biology and taxonomic classification.</title>
        <authorList>
            <person name="Goeker M."/>
        </authorList>
    </citation>
    <scope>NUCLEOTIDE SEQUENCE [LARGE SCALE GENOMIC DNA]</scope>
    <source>
        <strain evidence="1 2">DSM 23562</strain>
    </source>
</reference>
<dbReference type="Proteomes" id="UP000520814">
    <property type="component" value="Unassembled WGS sequence"/>
</dbReference>
<sequence length="211" mass="23588">MLDRYPLVTQTRHAAGRPWHLRCVTDQDALVARVQTDEDLANFPFGMLLWASAHALALRLADEPSLVAGKRVLELGAGVGYVGLVAAHLGAAEVIQTDYHPDCLELCRQNARLNNVPNVTVRTGDWRTWPPELVGFDLVIGTDILYERTLHPTLTALLPTLGKPILLSDPIRPAALEFVEQRERDGWKITTEAKQVVWAGEPRDTMLLWMR</sequence>
<organism evidence="1 2">
    <name type="scientific">Armatimonas rosea</name>
    <dbReference type="NCBI Taxonomy" id="685828"/>
    <lineage>
        <taxon>Bacteria</taxon>
        <taxon>Bacillati</taxon>
        <taxon>Armatimonadota</taxon>
        <taxon>Armatimonadia</taxon>
        <taxon>Armatimonadales</taxon>
        <taxon>Armatimonadaceae</taxon>
        <taxon>Armatimonas</taxon>
    </lineage>
</organism>
<name>A0A7W9W7H3_ARMRO</name>
<dbReference type="PANTHER" id="PTHR14614">
    <property type="entry name" value="HEPATOCELLULAR CARCINOMA-ASSOCIATED ANTIGEN"/>
    <property type="match status" value="1"/>
</dbReference>
<dbReference type="CDD" id="cd02440">
    <property type="entry name" value="AdoMet_MTases"/>
    <property type="match status" value="1"/>
</dbReference>
<evidence type="ECO:0000313" key="1">
    <source>
        <dbReference type="EMBL" id="MBB6051663.1"/>
    </source>
</evidence>
<dbReference type="InterPro" id="IPR029063">
    <property type="entry name" value="SAM-dependent_MTases_sf"/>
</dbReference>
<dbReference type="EMBL" id="JACHGW010000003">
    <property type="protein sequence ID" value="MBB6051663.1"/>
    <property type="molecule type" value="Genomic_DNA"/>
</dbReference>